<proteinExistence type="predicted"/>
<evidence type="ECO:0000313" key="1">
    <source>
        <dbReference type="EMBL" id="WDZ84707.1"/>
    </source>
</evidence>
<keyword evidence="2" id="KW-1185">Reference proteome</keyword>
<sequence length="708" mass="77506">MSNATALRAAAGDLSRFRELAERVDILLDKQLTRWTPGVGHWLILPLVRKPQGFYLVSAGNEGQRQGREVLEAFLGPAVATLESVEPDPGGCPVDAALRDAGLERLSLIRRLGVEPGQMLQRIETLVSVRMDRGEIHTRPLLHSFVDLLRDFRLALLRRDGTQAENLLTALRGTGRLSRENLRFLEIEKLGKLERWRELAELANLPEVLQARRPRAVNEILLDMVWHTEFGDRGKTGPGNAESRFAALLGSVDVPSTPHGRAAVLVSGVAQADHGRVERVLAAAADETERVWLQSLLPTREAPIHISDESVAHLYQQGRYPAAVAAFLRSPSAEAVDAAVESVLNSEDSARARQVLAHAHAFLASGKVKRHRRLNRDLEELESLAGNTVDGWLDWARRLARAERWPEAEKTLRSSFGDWPDAGRLSANEADAFSVALFEGCTGVNQDQTRLALDLLCRAATTTVGTVAGTIADAVLTVLSEQDNLSGPVRDAYLDLLERLVGTGPTAKDYREWVEGAGALWHKIAAPSAADWGIALVDMLQEAPAPDDGIRRTVATQVVIRSQEFRHRLSSRQDTEIALLATELGLSVKARPADAPAEDDVWSRLDGKLVGVYSLLPLAAERLKERLNRLATPADVVGNADHVATATLRSFATRADYLVVDTWHATHAATGAIDDARPRSRQVLPRGRGITGFVQAIEEALRSDSRRP</sequence>
<dbReference type="Proteomes" id="UP001219605">
    <property type="component" value="Chromosome"/>
</dbReference>
<dbReference type="RefSeq" id="WP_275031290.1">
    <property type="nucleotide sequence ID" value="NZ_CP118615.1"/>
</dbReference>
<accession>A0ABY7ZP38</accession>
<organism evidence="1 2">
    <name type="scientific">Micromonospora cathayae</name>
    <dbReference type="NCBI Taxonomy" id="3028804"/>
    <lineage>
        <taxon>Bacteria</taxon>
        <taxon>Bacillati</taxon>
        <taxon>Actinomycetota</taxon>
        <taxon>Actinomycetes</taxon>
        <taxon>Micromonosporales</taxon>
        <taxon>Micromonosporaceae</taxon>
        <taxon>Micromonospora</taxon>
    </lineage>
</organism>
<protein>
    <submittedName>
        <fullName evidence="1">Protein DpdD</fullName>
    </submittedName>
</protein>
<name>A0ABY7ZP38_9ACTN</name>
<dbReference type="InterPro" id="IPR049807">
    <property type="entry name" value="DpdD-like"/>
</dbReference>
<dbReference type="EMBL" id="CP118615">
    <property type="protein sequence ID" value="WDZ84707.1"/>
    <property type="molecule type" value="Genomic_DNA"/>
</dbReference>
<reference evidence="1 2" key="1">
    <citation type="submission" date="2023-02" db="EMBL/GenBank/DDBJ databases">
        <authorList>
            <person name="Mo P."/>
        </authorList>
    </citation>
    <scope>NUCLEOTIDE SEQUENCE [LARGE SCALE GENOMIC DNA]</scope>
    <source>
        <strain evidence="1 2">HUAS 3</strain>
    </source>
</reference>
<dbReference type="NCBIfam" id="NF041061">
    <property type="entry name" value="DpdD"/>
    <property type="match status" value="1"/>
</dbReference>
<evidence type="ECO:0000313" key="2">
    <source>
        <dbReference type="Proteomes" id="UP001219605"/>
    </source>
</evidence>
<gene>
    <name evidence="1" type="primary">dpdD</name>
    <name evidence="1" type="ORF">PVK37_30500</name>
</gene>